<dbReference type="RefSeq" id="WP_073609058.1">
    <property type="nucleotide sequence ID" value="NZ_MRCG01000010.1"/>
</dbReference>
<dbReference type="STRING" id="549789.NIES30_14070"/>
<comment type="caution">
    <text evidence="4">The sequence shown here is derived from an EMBL/GenBank/DDBJ whole genome shotgun (WGS) entry which is preliminary data.</text>
</comment>
<dbReference type="PANTHER" id="PTHR12697:SF39">
    <property type="entry name" value="SLR1687 PROTEIN"/>
    <property type="match status" value="1"/>
</dbReference>
<dbReference type="GO" id="GO:0016491">
    <property type="term" value="F:oxidoreductase activity"/>
    <property type="evidence" value="ECO:0007669"/>
    <property type="project" value="TreeGrafter"/>
</dbReference>
<dbReference type="SUPFAM" id="SSF48371">
    <property type="entry name" value="ARM repeat"/>
    <property type="match status" value="1"/>
</dbReference>
<keyword evidence="1" id="KW-0042">Antenna complex</keyword>
<accession>A0A1U7J420</accession>
<comment type="function">
    <text evidence="3">Catalyzes the hydroxylation of the N(6)-(4-aminobutyl)-L-lysine intermediate produced by deoxyhypusine synthase/DHPS on a critical lysine of the eukaryotic translation initiation factor 5A/eIF-5A. This is the second step of the post-translational modification of that lysine into an unusual amino acid residue named hypusine. Hypusination is unique to mature eIF-5A factor and is essential for its function.</text>
</comment>
<evidence type="ECO:0000256" key="3">
    <source>
        <dbReference type="ARBA" id="ARBA00045876"/>
    </source>
</evidence>
<dbReference type="PROSITE" id="PS50077">
    <property type="entry name" value="HEAT_REPEAT"/>
    <property type="match status" value="1"/>
</dbReference>
<dbReference type="InterPro" id="IPR011989">
    <property type="entry name" value="ARM-like"/>
</dbReference>
<dbReference type="Pfam" id="PF13646">
    <property type="entry name" value="HEAT_2"/>
    <property type="match status" value="1"/>
</dbReference>
<dbReference type="EMBL" id="MRCG01000010">
    <property type="protein sequence ID" value="OKH47110.1"/>
    <property type="molecule type" value="Genomic_DNA"/>
</dbReference>
<dbReference type="Proteomes" id="UP000185557">
    <property type="component" value="Unassembled WGS sequence"/>
</dbReference>
<proteinExistence type="predicted"/>
<protein>
    <submittedName>
        <fullName evidence="4">Phycocyanin alpha phycocyanobilin lyase</fullName>
    </submittedName>
</protein>
<gene>
    <name evidence="4" type="ORF">NIES30_14070</name>
</gene>
<reference evidence="4 5" key="1">
    <citation type="submission" date="2016-11" db="EMBL/GenBank/DDBJ databases">
        <title>Draft Genome Sequences of Nine Cyanobacterial Strains from Diverse Habitats.</title>
        <authorList>
            <person name="Zhu T."/>
            <person name="Hou S."/>
            <person name="Lu X."/>
            <person name="Hess W.R."/>
        </authorList>
    </citation>
    <scope>NUCLEOTIDE SEQUENCE [LARGE SCALE GENOMIC DNA]</scope>
    <source>
        <strain evidence="4 5">NIES-30</strain>
    </source>
</reference>
<dbReference type="PANTHER" id="PTHR12697">
    <property type="entry name" value="PBS LYASE HEAT-LIKE PROTEIN"/>
    <property type="match status" value="1"/>
</dbReference>
<dbReference type="SMART" id="SM00567">
    <property type="entry name" value="EZ_HEAT"/>
    <property type="match status" value="6"/>
</dbReference>
<dbReference type="InterPro" id="IPR004155">
    <property type="entry name" value="PBS_lyase_HEAT"/>
</dbReference>
<dbReference type="InterPro" id="IPR016024">
    <property type="entry name" value="ARM-type_fold"/>
</dbReference>
<keyword evidence="2" id="KW-0605">Phycobilisome</keyword>
<sequence>MAITPNSVRELLHSDDYGDRLRAVNQMRELDSADAFELVQLAANDGNARVRYAAISQIASLGQQDIATVEPLLRRSLTEDPDPDVQAAAADTIGGLKLKSAYPELATLYHSTDEWLVKFSIVAALGELGEPQAFDLLQEALSSDNELIATAAIGALGELGDRRALPLLLNYTTHSDWQVRHRLVQALAQFSEPEAQSALQQLANDESEIVAGAAQQHLGL</sequence>
<evidence type="ECO:0000256" key="2">
    <source>
        <dbReference type="ARBA" id="ARBA00022738"/>
    </source>
</evidence>
<keyword evidence="4" id="KW-0456">Lyase</keyword>
<dbReference type="NCBIfam" id="NF045915">
    <property type="entry name" value="PhycobilmeDegNblB"/>
    <property type="match status" value="1"/>
</dbReference>
<dbReference type="OrthoDB" id="510108at2"/>
<name>A0A1U7J420_9CYAN</name>
<dbReference type="GO" id="GO:0016829">
    <property type="term" value="F:lyase activity"/>
    <property type="evidence" value="ECO:0007669"/>
    <property type="project" value="UniProtKB-KW"/>
</dbReference>
<dbReference type="AlphaFoldDB" id="A0A1U7J420"/>
<evidence type="ECO:0000313" key="4">
    <source>
        <dbReference type="EMBL" id="OKH47110.1"/>
    </source>
</evidence>
<organism evidence="4 5">
    <name type="scientific">Phormidium tenue NIES-30</name>
    <dbReference type="NCBI Taxonomy" id="549789"/>
    <lineage>
        <taxon>Bacteria</taxon>
        <taxon>Bacillati</taxon>
        <taxon>Cyanobacteriota</taxon>
        <taxon>Cyanophyceae</taxon>
        <taxon>Oscillatoriophycideae</taxon>
        <taxon>Oscillatoriales</taxon>
        <taxon>Oscillatoriaceae</taxon>
        <taxon>Phormidium</taxon>
    </lineage>
</organism>
<dbReference type="GO" id="GO:0030089">
    <property type="term" value="C:phycobilisome"/>
    <property type="evidence" value="ECO:0007669"/>
    <property type="project" value="UniProtKB-KW"/>
</dbReference>
<keyword evidence="5" id="KW-1185">Reference proteome</keyword>
<dbReference type="Gene3D" id="1.25.10.10">
    <property type="entry name" value="Leucine-rich Repeat Variant"/>
    <property type="match status" value="2"/>
</dbReference>
<evidence type="ECO:0000313" key="5">
    <source>
        <dbReference type="Proteomes" id="UP000185557"/>
    </source>
</evidence>
<evidence type="ECO:0000256" key="1">
    <source>
        <dbReference type="ARBA" id="ARBA00022549"/>
    </source>
</evidence>
<dbReference type="InterPro" id="IPR021133">
    <property type="entry name" value="HEAT_type_2"/>
</dbReference>